<evidence type="ECO:0000256" key="5">
    <source>
        <dbReference type="SAM" id="MobiDB-lite"/>
    </source>
</evidence>
<feature type="non-terminal residue" evidence="6">
    <location>
        <position position="1"/>
    </location>
</feature>
<comment type="catalytic activity">
    <reaction evidence="1">
        <text>(4aS,6R)-4a-hydroxy-L-erythro-5,6,7,8-tetrahydrobiopterin = (6R)-L-erythro-6,7-dihydrobiopterin + H2O</text>
        <dbReference type="Rhea" id="RHEA:11920"/>
        <dbReference type="ChEBI" id="CHEBI:15377"/>
        <dbReference type="ChEBI" id="CHEBI:15642"/>
        <dbReference type="ChEBI" id="CHEBI:43120"/>
        <dbReference type="EC" id="4.2.1.96"/>
    </reaction>
</comment>
<name>A0AAW0IY76_QUESU</name>
<evidence type="ECO:0000313" key="7">
    <source>
        <dbReference type="Proteomes" id="UP000237347"/>
    </source>
</evidence>
<dbReference type="PANTHER" id="PTHR12599:SF8">
    <property type="entry name" value="PTERIN-4-ALPHA-CARBINOLAMINE DEHYDRATASE, CHLOROPLASTIC-RELATED"/>
    <property type="match status" value="1"/>
</dbReference>
<evidence type="ECO:0000256" key="2">
    <source>
        <dbReference type="ARBA" id="ARBA00006472"/>
    </source>
</evidence>
<dbReference type="Pfam" id="PF01329">
    <property type="entry name" value="Pterin_4a"/>
    <property type="match status" value="1"/>
</dbReference>
<dbReference type="GO" id="GO:0008124">
    <property type="term" value="F:4-alpha-hydroxytetrahydrobiopterin dehydratase activity"/>
    <property type="evidence" value="ECO:0007669"/>
    <property type="project" value="UniProtKB-EC"/>
</dbReference>
<dbReference type="InterPro" id="IPR001533">
    <property type="entry name" value="Pterin_deHydtase"/>
</dbReference>
<sequence length="269" mass="29881">VKEHRGPICSEPPHPQAAAPAGPNKILTTLTTQKELSLFRFQLQQKSNKSHISINYSMAIITTTHLSFPLLLSPYPHHQQQQHYLKPIPTVSFRSSIRVRAQGGVDKLGDFGARDPFPAEVASGFADKVLGNVDTEHKILIPNISALSLSQQQCTPLSPFQSPMSATDAQKLLKKVVGWRLLEEEGGLKLQCLWKLRDFKCGVELINRIYKVVEAAGHYPNIHLEAPNQVRAEIWTAAIGGLSMNDFIVAAKIDDIKTSDLVPRKRVWA</sequence>
<dbReference type="AlphaFoldDB" id="A0AAW0IY76"/>
<evidence type="ECO:0000313" key="6">
    <source>
        <dbReference type="EMBL" id="KAK7819619.1"/>
    </source>
</evidence>
<dbReference type="PANTHER" id="PTHR12599">
    <property type="entry name" value="PTERIN-4-ALPHA-CARBINOLAMINE DEHYDRATASE"/>
    <property type="match status" value="1"/>
</dbReference>
<gene>
    <name evidence="6" type="primary">ATP1</name>
    <name evidence="6" type="ORF">CFP56_039961</name>
</gene>
<dbReference type="EC" id="4.2.1.96" evidence="3"/>
<reference evidence="6 7" key="1">
    <citation type="journal article" date="2018" name="Sci. Data">
        <title>The draft genome sequence of cork oak.</title>
        <authorList>
            <person name="Ramos A.M."/>
            <person name="Usie A."/>
            <person name="Barbosa P."/>
            <person name="Barros P.M."/>
            <person name="Capote T."/>
            <person name="Chaves I."/>
            <person name="Simoes F."/>
            <person name="Abreu I."/>
            <person name="Carrasquinho I."/>
            <person name="Faro C."/>
            <person name="Guimaraes J.B."/>
            <person name="Mendonca D."/>
            <person name="Nobrega F."/>
            <person name="Rodrigues L."/>
            <person name="Saibo N.J.M."/>
            <person name="Varela M.C."/>
            <person name="Egas C."/>
            <person name="Matos J."/>
            <person name="Miguel C.M."/>
            <person name="Oliveira M.M."/>
            <person name="Ricardo C.P."/>
            <person name="Goncalves S."/>
        </authorList>
    </citation>
    <scope>NUCLEOTIDE SEQUENCE [LARGE SCALE GENOMIC DNA]</scope>
    <source>
        <strain evidence="7">cv. HL8</strain>
    </source>
</reference>
<dbReference type="GO" id="GO:0009536">
    <property type="term" value="C:plastid"/>
    <property type="evidence" value="ECO:0007669"/>
    <property type="project" value="TreeGrafter"/>
</dbReference>
<comment type="similarity">
    <text evidence="2">Belongs to the pterin-4-alpha-carbinolamine dehydratase family.</text>
</comment>
<dbReference type="SUPFAM" id="SSF55248">
    <property type="entry name" value="PCD-like"/>
    <property type="match status" value="1"/>
</dbReference>
<dbReference type="Proteomes" id="UP000237347">
    <property type="component" value="Unassembled WGS sequence"/>
</dbReference>
<protein>
    <recommendedName>
        <fullName evidence="3">4a-hydroxytetrahydrobiopterin dehydratase</fullName>
        <ecNumber evidence="3">4.2.1.96</ecNumber>
    </recommendedName>
</protein>
<accession>A0AAW0IY76</accession>
<dbReference type="Gene3D" id="3.30.1360.20">
    <property type="entry name" value="Transcriptional coactivator/pterin dehydratase"/>
    <property type="match status" value="1"/>
</dbReference>
<evidence type="ECO:0000256" key="1">
    <source>
        <dbReference type="ARBA" id="ARBA00001554"/>
    </source>
</evidence>
<keyword evidence="7" id="KW-1185">Reference proteome</keyword>
<evidence type="ECO:0000256" key="3">
    <source>
        <dbReference type="ARBA" id="ARBA00013252"/>
    </source>
</evidence>
<keyword evidence="4" id="KW-0456">Lyase</keyword>
<proteinExistence type="inferred from homology"/>
<dbReference type="EMBL" id="PKMF04000773">
    <property type="protein sequence ID" value="KAK7819619.1"/>
    <property type="molecule type" value="Genomic_DNA"/>
</dbReference>
<feature type="region of interest" description="Disordered" evidence="5">
    <location>
        <begin position="1"/>
        <end position="22"/>
    </location>
</feature>
<evidence type="ECO:0000256" key="4">
    <source>
        <dbReference type="ARBA" id="ARBA00023239"/>
    </source>
</evidence>
<organism evidence="6 7">
    <name type="scientific">Quercus suber</name>
    <name type="common">Cork oak</name>
    <dbReference type="NCBI Taxonomy" id="58331"/>
    <lineage>
        <taxon>Eukaryota</taxon>
        <taxon>Viridiplantae</taxon>
        <taxon>Streptophyta</taxon>
        <taxon>Embryophyta</taxon>
        <taxon>Tracheophyta</taxon>
        <taxon>Spermatophyta</taxon>
        <taxon>Magnoliopsida</taxon>
        <taxon>eudicotyledons</taxon>
        <taxon>Gunneridae</taxon>
        <taxon>Pentapetalae</taxon>
        <taxon>rosids</taxon>
        <taxon>fabids</taxon>
        <taxon>Fagales</taxon>
        <taxon>Fagaceae</taxon>
        <taxon>Quercus</taxon>
    </lineage>
</organism>
<dbReference type="GO" id="GO:0006729">
    <property type="term" value="P:tetrahydrobiopterin biosynthetic process"/>
    <property type="evidence" value="ECO:0007669"/>
    <property type="project" value="InterPro"/>
</dbReference>
<dbReference type="InterPro" id="IPR036428">
    <property type="entry name" value="PCD_sf"/>
</dbReference>
<comment type="caution">
    <text evidence="6">The sequence shown here is derived from an EMBL/GenBank/DDBJ whole genome shotgun (WGS) entry which is preliminary data.</text>
</comment>